<keyword evidence="4" id="KW-1185">Reference proteome</keyword>
<feature type="domain" description="Lipid/polyisoprenoid-binding YceI-like" evidence="2">
    <location>
        <begin position="27"/>
        <end position="191"/>
    </location>
</feature>
<accession>A0A0N0E8D4</accession>
<dbReference type="Pfam" id="PF04264">
    <property type="entry name" value="YceI"/>
    <property type="match status" value="1"/>
</dbReference>
<dbReference type="SUPFAM" id="SSF101874">
    <property type="entry name" value="YceI-like"/>
    <property type="match status" value="1"/>
</dbReference>
<evidence type="ECO:0000259" key="2">
    <source>
        <dbReference type="SMART" id="SM00867"/>
    </source>
</evidence>
<dbReference type="RefSeq" id="WP_053997851.1">
    <property type="nucleotide sequence ID" value="NZ_JXMU01000003.1"/>
</dbReference>
<dbReference type="PATRIC" id="fig|1514904.3.peg.2290"/>
<evidence type="ECO:0000313" key="4">
    <source>
        <dbReference type="Proteomes" id="UP000038011"/>
    </source>
</evidence>
<dbReference type="PANTHER" id="PTHR34406">
    <property type="entry name" value="PROTEIN YCEI"/>
    <property type="match status" value="1"/>
</dbReference>
<proteinExistence type="predicted"/>
<dbReference type="Gene3D" id="2.40.128.110">
    <property type="entry name" value="Lipid/polyisoprenoid-binding, YceI-like"/>
    <property type="match status" value="1"/>
</dbReference>
<dbReference type="EMBL" id="JXMU01000003">
    <property type="protein sequence ID" value="KPB02248.1"/>
    <property type="molecule type" value="Genomic_DNA"/>
</dbReference>
<feature type="signal peptide" evidence="1">
    <location>
        <begin position="1"/>
        <end position="25"/>
    </location>
</feature>
<protein>
    <recommendedName>
        <fullName evidence="2">Lipid/polyisoprenoid-binding YceI-like domain-containing protein</fullName>
    </recommendedName>
</protein>
<evidence type="ECO:0000256" key="1">
    <source>
        <dbReference type="SAM" id="SignalP"/>
    </source>
</evidence>
<gene>
    <name evidence="3" type="ORF">SU32_02950</name>
</gene>
<organism evidence="3 4">
    <name type="scientific">Ahrensia marina</name>
    <dbReference type="NCBI Taxonomy" id="1514904"/>
    <lineage>
        <taxon>Bacteria</taxon>
        <taxon>Pseudomonadati</taxon>
        <taxon>Pseudomonadota</taxon>
        <taxon>Alphaproteobacteria</taxon>
        <taxon>Hyphomicrobiales</taxon>
        <taxon>Ahrensiaceae</taxon>
        <taxon>Ahrensia</taxon>
    </lineage>
</organism>
<dbReference type="AlphaFoldDB" id="A0A0N0E8D4"/>
<sequence>MKRFAKLAAALVVATSAASITTAQAAEWTLDSSHSQIVFSYDHLGFSTTTGMFSGFTGDITFDPENPEASSVSVEIPTESLITGWPDRDKHFLSADFFDKEAAPLITFKSTSIEVTGENTANITGDLTLNNVTKPVVLETTFNGSKEHPMAKKPWAGFDASAQIVRSEFDMGQFAPFVSDEVDIKISVEAMPAE</sequence>
<dbReference type="Proteomes" id="UP000038011">
    <property type="component" value="Unassembled WGS sequence"/>
</dbReference>
<keyword evidence="1" id="KW-0732">Signal</keyword>
<dbReference type="PANTHER" id="PTHR34406:SF1">
    <property type="entry name" value="PROTEIN YCEI"/>
    <property type="match status" value="1"/>
</dbReference>
<name>A0A0N0E8D4_9HYPH</name>
<evidence type="ECO:0000313" key="3">
    <source>
        <dbReference type="EMBL" id="KPB02248.1"/>
    </source>
</evidence>
<dbReference type="OrthoDB" id="9811006at2"/>
<reference evidence="3 4" key="1">
    <citation type="submission" date="2015-01" db="EMBL/GenBank/DDBJ databases">
        <title>Ahrensia donghaiensis sp. nov., a novel dimethylsulphoniopropionate-cleavage bacterium isolated from seawater and emended descriptions of the genus Ahrensia and Ahrensia kielensis.</title>
        <authorList>
            <person name="Liu J."/>
        </authorList>
    </citation>
    <scope>NUCLEOTIDE SEQUENCE [LARGE SCALE GENOMIC DNA]</scope>
    <source>
        <strain evidence="3 4">LZD062</strain>
    </source>
</reference>
<dbReference type="InterPro" id="IPR007372">
    <property type="entry name" value="Lipid/polyisoprenoid-bd_YceI"/>
</dbReference>
<dbReference type="InterPro" id="IPR036761">
    <property type="entry name" value="TTHA0802/YceI-like_sf"/>
</dbReference>
<dbReference type="STRING" id="1514904.SU32_02950"/>
<dbReference type="SMART" id="SM00867">
    <property type="entry name" value="YceI"/>
    <property type="match status" value="1"/>
</dbReference>
<comment type="caution">
    <text evidence="3">The sequence shown here is derived from an EMBL/GenBank/DDBJ whole genome shotgun (WGS) entry which is preliminary data.</text>
</comment>
<feature type="chain" id="PRO_5005847143" description="Lipid/polyisoprenoid-binding YceI-like domain-containing protein" evidence="1">
    <location>
        <begin position="26"/>
        <end position="194"/>
    </location>
</feature>